<evidence type="ECO:0000313" key="5">
    <source>
        <dbReference type="Proteomes" id="UP001195483"/>
    </source>
</evidence>
<dbReference type="EC" id="2.3.1.-" evidence="1"/>
<dbReference type="AlphaFoldDB" id="A0AAE0SX35"/>
<keyword evidence="5" id="KW-1185">Reference proteome</keyword>
<dbReference type="Pfam" id="PF08445">
    <property type="entry name" value="FR47"/>
    <property type="match status" value="1"/>
</dbReference>
<dbReference type="SUPFAM" id="SSF55729">
    <property type="entry name" value="Acyl-CoA N-acyltransferases (Nat)"/>
    <property type="match status" value="1"/>
</dbReference>
<comment type="similarity">
    <text evidence="1">Belongs to the glycine N-acyltransferase family.</text>
</comment>
<reference evidence="4" key="3">
    <citation type="submission" date="2023-05" db="EMBL/GenBank/DDBJ databases">
        <authorList>
            <person name="Smith C.H."/>
        </authorList>
    </citation>
    <scope>NUCLEOTIDE SEQUENCE</scope>
    <source>
        <strain evidence="4">CHS0354</strain>
        <tissue evidence="4">Mantle</tissue>
    </source>
</reference>
<dbReference type="GO" id="GO:0047961">
    <property type="term" value="F:glycine N-acyltransferase activity"/>
    <property type="evidence" value="ECO:0007669"/>
    <property type="project" value="InterPro"/>
</dbReference>
<reference evidence="4" key="1">
    <citation type="journal article" date="2021" name="Genome Biol. Evol.">
        <title>A High-Quality Reference Genome for a Parasitic Bivalve with Doubly Uniparental Inheritance (Bivalvia: Unionida).</title>
        <authorList>
            <person name="Smith C.H."/>
        </authorList>
    </citation>
    <scope>NUCLEOTIDE SEQUENCE</scope>
    <source>
        <strain evidence="4">CHS0354</strain>
    </source>
</reference>
<reference evidence="4" key="2">
    <citation type="journal article" date="2021" name="Genome Biol. Evol.">
        <title>Developing a high-quality reference genome for a parasitic bivalve with doubly uniparental inheritance (Bivalvia: Unionida).</title>
        <authorList>
            <person name="Smith C.H."/>
        </authorList>
    </citation>
    <scope>NUCLEOTIDE SEQUENCE</scope>
    <source>
        <strain evidence="4">CHS0354</strain>
        <tissue evidence="4">Mantle</tissue>
    </source>
</reference>
<dbReference type="PANTHER" id="PTHR15298">
    <property type="entry name" value="L-COA N-ACYLTRANSFERASE-RELATED"/>
    <property type="match status" value="1"/>
</dbReference>
<evidence type="ECO:0000259" key="3">
    <source>
        <dbReference type="Pfam" id="PF08445"/>
    </source>
</evidence>
<dbReference type="InterPro" id="IPR015938">
    <property type="entry name" value="Glycine_N-acyltransferase_N"/>
</dbReference>
<evidence type="ECO:0000256" key="1">
    <source>
        <dbReference type="RuleBase" id="RU368002"/>
    </source>
</evidence>
<dbReference type="Pfam" id="PF06021">
    <property type="entry name" value="Gly_acyl_tr_N"/>
    <property type="match status" value="1"/>
</dbReference>
<comment type="caution">
    <text evidence="4">The sequence shown here is derived from an EMBL/GenBank/DDBJ whole genome shotgun (WGS) entry which is preliminary data.</text>
</comment>
<keyword evidence="1" id="KW-0012">Acyltransferase</keyword>
<keyword evidence="1" id="KW-0808">Transferase</keyword>
<dbReference type="Gene3D" id="3.40.630.30">
    <property type="match status" value="1"/>
</dbReference>
<dbReference type="Proteomes" id="UP001195483">
    <property type="component" value="Unassembled WGS sequence"/>
</dbReference>
<evidence type="ECO:0000313" key="4">
    <source>
        <dbReference type="EMBL" id="KAK3599404.1"/>
    </source>
</evidence>
<dbReference type="GO" id="GO:0005739">
    <property type="term" value="C:mitochondrion"/>
    <property type="evidence" value="ECO:0007669"/>
    <property type="project" value="InterPro"/>
</dbReference>
<organism evidence="4 5">
    <name type="scientific">Potamilus streckersoni</name>
    <dbReference type="NCBI Taxonomy" id="2493646"/>
    <lineage>
        <taxon>Eukaryota</taxon>
        <taxon>Metazoa</taxon>
        <taxon>Spiralia</taxon>
        <taxon>Lophotrochozoa</taxon>
        <taxon>Mollusca</taxon>
        <taxon>Bivalvia</taxon>
        <taxon>Autobranchia</taxon>
        <taxon>Heteroconchia</taxon>
        <taxon>Palaeoheterodonta</taxon>
        <taxon>Unionida</taxon>
        <taxon>Unionoidea</taxon>
        <taxon>Unionidae</taxon>
        <taxon>Ambleminae</taxon>
        <taxon>Lampsilini</taxon>
        <taxon>Potamilus</taxon>
    </lineage>
</organism>
<feature type="domain" description="GCN5-related N-acetyltransferase Rv2170-like" evidence="3">
    <location>
        <begin position="194"/>
        <end position="266"/>
    </location>
</feature>
<dbReference type="InterPro" id="IPR013653">
    <property type="entry name" value="GCN5-like_dom"/>
</dbReference>
<evidence type="ECO:0000259" key="2">
    <source>
        <dbReference type="Pfam" id="PF06021"/>
    </source>
</evidence>
<protein>
    <recommendedName>
        <fullName evidence="1">Glycine N-acyltransferase-like protein</fullName>
        <ecNumber evidence="1">2.3.1.-</ecNumber>
    </recommendedName>
</protein>
<name>A0AAE0SX35_9BIVA</name>
<dbReference type="InterPro" id="IPR016181">
    <property type="entry name" value="Acyl_CoA_acyltransferase"/>
</dbReference>
<accession>A0AAE0SX35</accession>
<dbReference type="EMBL" id="JAEAOA010002130">
    <property type="protein sequence ID" value="KAK3599404.1"/>
    <property type="molecule type" value="Genomic_DNA"/>
</dbReference>
<dbReference type="InterPro" id="IPR010313">
    <property type="entry name" value="Glycine_N-acyltransferase"/>
</dbReference>
<proteinExistence type="inferred from homology"/>
<gene>
    <name evidence="4" type="ORF">CHS0354_036418</name>
</gene>
<sequence>MIYKVLKEEEVTCLKKDLKEQLPGTAKIYYLVRNLLKGLIPGLEVIVDKWPDWTCIVIRPRSQDEVPKYFRHSYICHAKNVSPLKYFIQRPGIIDWSKPATFTGVPPDLAPLLTDMSRKHLGKLSSKEVRLMYAWNKKEPPEQPVVPEGLHLGKLRPEHAAVLRQDWEDSRGREDLEGYFTSVIENFDSSCLSDDKGELLAYTCMQYNGSIAMIYVRPEHRDKDYYKIIFNDLTRKLLMKGYIVYGFIPSHDTGLVTMLRGLGFEWVPTGDILWVHYEPVKINHGSMTNTGFESHTVEQSYKQECETHKMGNTVKFIGINAIPLAIQKSNWKL</sequence>
<feature type="domain" description="Glycine N-acyltransferase N-terminal" evidence="2">
    <location>
        <begin position="7"/>
        <end position="187"/>
    </location>
</feature>
<dbReference type="PANTHER" id="PTHR15298:SF1">
    <property type="entry name" value="GLYCINE N-ACYLTRANSFERASE-LIKE PROTEIN"/>
    <property type="match status" value="1"/>
</dbReference>